<keyword evidence="3" id="KW-1185">Reference proteome</keyword>
<accession>A0A9P0IJC2</accession>
<evidence type="ECO:0000313" key="2">
    <source>
        <dbReference type="EMBL" id="CAH1708678.1"/>
    </source>
</evidence>
<keyword evidence="1" id="KW-0812">Transmembrane</keyword>
<name>A0A9P0IJC2_APHGO</name>
<reference evidence="2" key="2">
    <citation type="submission" date="2022-10" db="EMBL/GenBank/DDBJ databases">
        <authorList>
            <consortium name="ENA_rothamsted_submissions"/>
            <consortium name="culmorum"/>
            <person name="King R."/>
        </authorList>
    </citation>
    <scope>NUCLEOTIDE SEQUENCE</scope>
</reference>
<sequence>MKKRRVVLKYDIVSFKEVCVCVYLVYINVNIYTPLYFLEEKAFTRERMRIKMYFSKCSTNILCALSVSRFCFYSRVTNLLIFIQIIVRRITAFIDFFFLIGRVLLCYRSRNIVIRVNTGYYRLSTKYR</sequence>
<protein>
    <submittedName>
        <fullName evidence="2">Uncharacterized protein</fullName>
    </submittedName>
</protein>
<reference evidence="2" key="1">
    <citation type="submission" date="2022-02" db="EMBL/GenBank/DDBJ databases">
        <authorList>
            <person name="King R."/>
        </authorList>
    </citation>
    <scope>NUCLEOTIDE SEQUENCE</scope>
</reference>
<evidence type="ECO:0000313" key="3">
    <source>
        <dbReference type="Proteomes" id="UP001154329"/>
    </source>
</evidence>
<organism evidence="2 3">
    <name type="scientific">Aphis gossypii</name>
    <name type="common">Cotton aphid</name>
    <dbReference type="NCBI Taxonomy" id="80765"/>
    <lineage>
        <taxon>Eukaryota</taxon>
        <taxon>Metazoa</taxon>
        <taxon>Ecdysozoa</taxon>
        <taxon>Arthropoda</taxon>
        <taxon>Hexapoda</taxon>
        <taxon>Insecta</taxon>
        <taxon>Pterygota</taxon>
        <taxon>Neoptera</taxon>
        <taxon>Paraneoptera</taxon>
        <taxon>Hemiptera</taxon>
        <taxon>Sternorrhyncha</taxon>
        <taxon>Aphidomorpha</taxon>
        <taxon>Aphidoidea</taxon>
        <taxon>Aphididae</taxon>
        <taxon>Aphidini</taxon>
        <taxon>Aphis</taxon>
        <taxon>Aphis</taxon>
    </lineage>
</organism>
<keyword evidence="1" id="KW-1133">Transmembrane helix</keyword>
<gene>
    <name evidence="2" type="ORF">APHIGO_LOCUS516</name>
</gene>
<feature type="transmembrane region" description="Helical" evidence="1">
    <location>
        <begin position="81"/>
        <end position="105"/>
    </location>
</feature>
<dbReference type="AlphaFoldDB" id="A0A9P0IJC2"/>
<evidence type="ECO:0000256" key="1">
    <source>
        <dbReference type="SAM" id="Phobius"/>
    </source>
</evidence>
<keyword evidence="1" id="KW-0472">Membrane</keyword>
<dbReference type="Proteomes" id="UP001154329">
    <property type="component" value="Chromosome 1"/>
</dbReference>
<proteinExistence type="predicted"/>
<dbReference type="EMBL" id="OU899034">
    <property type="protein sequence ID" value="CAH1708678.1"/>
    <property type="molecule type" value="Genomic_DNA"/>
</dbReference>